<dbReference type="GO" id="GO:0006355">
    <property type="term" value="P:regulation of DNA-templated transcription"/>
    <property type="evidence" value="ECO:0007669"/>
    <property type="project" value="InterPro"/>
</dbReference>
<dbReference type="InterPro" id="IPR010985">
    <property type="entry name" value="Ribbon_hlx_hlx"/>
</dbReference>
<evidence type="ECO:0000313" key="2">
    <source>
        <dbReference type="EMBL" id="QGM99272.1"/>
    </source>
</evidence>
<name>A0A6B8MBX8_9HYPH</name>
<accession>A0A6B8MBX8</accession>
<dbReference type="EMBL" id="CP044331">
    <property type="protein sequence ID" value="QGM99272.1"/>
    <property type="molecule type" value="Genomic_DNA"/>
</dbReference>
<sequence length="87" mass="10014">MSDILLRNIPPEMKRRIEDLAHGHRRSLSSEVKLLLERALSQSQRTESSRETGGLGTRLKGLVASEDWTDDFIRPRDRSERPAPDFE</sequence>
<evidence type="ECO:0000259" key="1">
    <source>
        <dbReference type="Pfam" id="PF22513"/>
    </source>
</evidence>
<proteinExistence type="predicted"/>
<feature type="domain" description="Antitoxin FitA-like ribbon-helix-helix" evidence="1">
    <location>
        <begin position="4"/>
        <end position="40"/>
    </location>
</feature>
<keyword evidence="3" id="KW-1185">Reference proteome</keyword>
<organism evidence="2 3">
    <name type="scientific">Methylocystis parvus</name>
    <dbReference type="NCBI Taxonomy" id="134"/>
    <lineage>
        <taxon>Bacteria</taxon>
        <taxon>Pseudomonadati</taxon>
        <taxon>Pseudomonadota</taxon>
        <taxon>Alphaproteobacteria</taxon>
        <taxon>Hyphomicrobiales</taxon>
        <taxon>Methylocystaceae</taxon>
        <taxon>Methylocystis</taxon>
    </lineage>
</organism>
<dbReference type="Pfam" id="PF22513">
    <property type="entry name" value="FitA-like_RHH"/>
    <property type="match status" value="1"/>
</dbReference>
<reference evidence="2 3" key="1">
    <citation type="submission" date="2019-09" db="EMBL/GenBank/DDBJ databases">
        <title>Isolation and complete genome sequencing of Methylocystis species.</title>
        <authorList>
            <person name="Rumah B.L."/>
            <person name="Stead C.E."/>
            <person name="Stevens B.C."/>
            <person name="Minton N.P."/>
            <person name="Grosse-Honebrink A."/>
            <person name="Zhang Y."/>
        </authorList>
    </citation>
    <scope>NUCLEOTIDE SEQUENCE [LARGE SCALE GENOMIC DNA]</scope>
    <source>
        <strain evidence="2 3">BRCS2</strain>
    </source>
</reference>
<dbReference type="Gene3D" id="1.10.1220.10">
    <property type="entry name" value="Met repressor-like"/>
    <property type="match status" value="1"/>
</dbReference>
<gene>
    <name evidence="2" type="ORF">F7D14_18495</name>
</gene>
<protein>
    <recommendedName>
        <fullName evidence="1">Antitoxin FitA-like ribbon-helix-helix domain-containing protein</fullName>
    </recommendedName>
</protein>
<dbReference type="AlphaFoldDB" id="A0A6B8MBX8"/>
<dbReference type="KEGG" id="mpar:F7D14_18495"/>
<dbReference type="InterPro" id="IPR053853">
    <property type="entry name" value="FitA-like_RHH"/>
</dbReference>
<dbReference type="Proteomes" id="UP000422569">
    <property type="component" value="Chromosome"/>
</dbReference>
<dbReference type="SUPFAM" id="SSF47598">
    <property type="entry name" value="Ribbon-helix-helix"/>
    <property type="match status" value="1"/>
</dbReference>
<evidence type="ECO:0000313" key="3">
    <source>
        <dbReference type="Proteomes" id="UP000422569"/>
    </source>
</evidence>
<dbReference type="RefSeq" id="WP_016921520.1">
    <property type="nucleotide sequence ID" value="NZ_CP044331.1"/>
</dbReference>
<dbReference type="InterPro" id="IPR013321">
    <property type="entry name" value="Arc_rbn_hlx_hlx"/>
</dbReference>